<evidence type="ECO:0000313" key="3">
    <source>
        <dbReference type="Proteomes" id="UP000664628"/>
    </source>
</evidence>
<proteinExistence type="predicted"/>
<evidence type="ECO:0000259" key="1">
    <source>
        <dbReference type="SMART" id="SM00507"/>
    </source>
</evidence>
<gene>
    <name evidence="2" type="ORF">J2I46_01610</name>
</gene>
<feature type="domain" description="HNH nuclease" evidence="1">
    <location>
        <begin position="85"/>
        <end position="151"/>
    </location>
</feature>
<evidence type="ECO:0000313" key="2">
    <source>
        <dbReference type="EMBL" id="MBO0947259.1"/>
    </source>
</evidence>
<accession>A0ABS3JBB1</accession>
<dbReference type="InterPro" id="IPR003615">
    <property type="entry name" value="HNH_nuc"/>
</dbReference>
<dbReference type="SMART" id="SM00507">
    <property type="entry name" value="HNHc"/>
    <property type="match status" value="1"/>
</dbReference>
<dbReference type="Gene3D" id="1.10.30.50">
    <property type="match status" value="1"/>
</dbReference>
<dbReference type="Proteomes" id="UP000664628">
    <property type="component" value="Unassembled WGS sequence"/>
</dbReference>
<comment type="caution">
    <text evidence="2">The sequence shown here is derived from an EMBL/GenBank/DDBJ whole genome shotgun (WGS) entry which is preliminary data.</text>
</comment>
<name>A0ABS3JBB1_9BACT</name>
<dbReference type="RefSeq" id="WP_207327176.1">
    <property type="nucleotide sequence ID" value="NZ_JAFMYW010000001.1"/>
</dbReference>
<sequence>MNAATKWLIRDAYRSGEPPNEIALRLALLETDVNRTLRSMIKANKPAPKERPEKPVTFRVVLIDYDADLRKALIEKLRTTPLYLDWRKKVLKIDRYRCRECGNTKRVQVDHIYPLSAIIHNYQINSLEEAAECELIWRISNGRTLCSTCHQRTDTHGAKAKRLWIEGITSDE</sequence>
<dbReference type="CDD" id="cd00085">
    <property type="entry name" value="HNHc"/>
    <property type="match status" value="1"/>
</dbReference>
<protein>
    <recommendedName>
        <fullName evidence="1">HNH nuclease domain-containing protein</fullName>
    </recommendedName>
</protein>
<reference evidence="2 3" key="1">
    <citation type="submission" date="2021-03" db="EMBL/GenBank/DDBJ databases">
        <title>Fibrella sp. HMF5405 genome sequencing and assembly.</title>
        <authorList>
            <person name="Kang H."/>
            <person name="Kim H."/>
            <person name="Bae S."/>
            <person name="Joh K."/>
        </authorList>
    </citation>
    <scope>NUCLEOTIDE SEQUENCE [LARGE SCALE GENOMIC DNA]</scope>
    <source>
        <strain evidence="2 3">HMF5405</strain>
    </source>
</reference>
<organism evidence="2 3">
    <name type="scientific">Fibrella forsythiae</name>
    <dbReference type="NCBI Taxonomy" id="2817061"/>
    <lineage>
        <taxon>Bacteria</taxon>
        <taxon>Pseudomonadati</taxon>
        <taxon>Bacteroidota</taxon>
        <taxon>Cytophagia</taxon>
        <taxon>Cytophagales</taxon>
        <taxon>Spirosomataceae</taxon>
        <taxon>Fibrella</taxon>
    </lineage>
</organism>
<keyword evidence="3" id="KW-1185">Reference proteome</keyword>
<dbReference type="EMBL" id="JAFMYW010000001">
    <property type="protein sequence ID" value="MBO0947259.1"/>
    <property type="molecule type" value="Genomic_DNA"/>
</dbReference>